<comment type="caution">
    <text evidence="2">The sequence shown here is derived from an EMBL/GenBank/DDBJ whole genome shotgun (WGS) entry which is preliminary data.</text>
</comment>
<dbReference type="PANTHER" id="PTHR32114:SF2">
    <property type="entry name" value="ABC TRANSPORTER ABCH.3"/>
    <property type="match status" value="1"/>
</dbReference>
<evidence type="ECO:0000313" key="2">
    <source>
        <dbReference type="EMBL" id="PJY73557.1"/>
    </source>
</evidence>
<dbReference type="Gene3D" id="3.40.50.300">
    <property type="entry name" value="P-loop containing nucleotide triphosphate hydrolases"/>
    <property type="match status" value="2"/>
</dbReference>
<protein>
    <submittedName>
        <fullName evidence="2">AAA domain protein</fullName>
    </submittedName>
</protein>
<feature type="coiled-coil region" evidence="1">
    <location>
        <begin position="548"/>
        <end position="683"/>
    </location>
</feature>
<feature type="coiled-coil region" evidence="1">
    <location>
        <begin position="360"/>
        <end position="422"/>
    </location>
</feature>
<dbReference type="SUPFAM" id="SSF52540">
    <property type="entry name" value="P-loop containing nucleoside triphosphate hydrolases"/>
    <property type="match status" value="1"/>
</dbReference>
<dbReference type="AlphaFoldDB" id="A0A2M9V4F5"/>
<sequence>MKIKNVAIEAFRCFDYQSLDFEREDGRLANLIVLYAPNGFGKTSLFDAIEYGVTRSVNRFTKGVYDKDNRVDKKFRKKHSFLFNKNVDTKRNIRVSVHFDGTFKDIDHTFSVAEENLYSAKASKYNDFFKDVILSQEWFDYFIRSTTPEERCNIFFEYFGRRDDLLTYNKELEDVRTELKSFRKSKEEEVKKLSEGLKAEVKGDALHLLQKGLEQYAETGWNLPSYDSINAESIKALYIWIETKTDDIKHVLLVNESRLATISSILNGNSIFATISDLRNDQIRLSDIKEHLQSIKKYRDKQDRLFLILKEQDENIEMKDRIDKEKNVYNYYIANEKKISDLLCRLYRLSEDKRHKEQIVKNVQKKLAVLYKDMEDIQQQIPDVEGNFRAITPVYDNLRTYYDQYRERIVKKEDNAQKLKTSKSHLVQLQVNNKELAASIKVIEAFRKDMEKGIDESLLVQNLYGAQLLAMLDEKKELVEIEKAKSELDNKKKGHELYKSEVQRLVDNSRTIYSEFKNGVCPLCGYDWESIEGLINNIENNHAIDDTLFNLSKQYEEQEKKAKTVRERISDKKNELQETIRYDILAKQEQMSLNDKQIESLAKEICKIEDEMENLEIDIAKYSGRFGDREYEQVKDKIDEEYNDAQRAFSNIKKKETELKNGIEEEEKRLQELQYDIKKLASEYESIQFDDFYQKTKECYKLLNCSLDQKIVEYWKDRSNALSKTLNKVEMSQKGITAEIEEIHNLGINEFDKKSKEDELERLSAEHESVLQTLNKKVVYINKLTKENISIEDTVEKVEECLRQEIDSLKQDQGIQNKLLGELTSFSNLVKNSEEYLGYNTSLKEIDKKKKIIDELDNKLDVLNKEKERLSTYVKTYIDNFFDKMLINKLYNTIDPHPKYKHINFDCDFEKQNPRLCVKMATANGVADEIVPNLYFSSAQINILSFCIFMAKALNAKDDNGEDVNCIFIDDPIQAMDDINVLSVVDLLRNVAFANDKQVLITTHDRNFYELLKKKCPAYIFNSKYFKFLEKGVIVEDD</sequence>
<dbReference type="RefSeq" id="WP_032568243.1">
    <property type="nucleotide sequence ID" value="NZ_JAQDLP010000015.1"/>
</dbReference>
<feature type="coiled-coil region" evidence="1">
    <location>
        <begin position="471"/>
        <end position="501"/>
    </location>
</feature>
<dbReference type="EMBL" id="PDCW01000025">
    <property type="protein sequence ID" value="PJY73557.1"/>
    <property type="molecule type" value="Genomic_DNA"/>
</dbReference>
<dbReference type="Proteomes" id="UP000231846">
    <property type="component" value="Unassembled WGS sequence"/>
</dbReference>
<dbReference type="InterPro" id="IPR027417">
    <property type="entry name" value="P-loop_NTPase"/>
</dbReference>
<dbReference type="GO" id="GO:0016887">
    <property type="term" value="F:ATP hydrolysis activity"/>
    <property type="evidence" value="ECO:0007669"/>
    <property type="project" value="InterPro"/>
</dbReference>
<organism evidence="2 3">
    <name type="scientific">Bacteroides fragilis</name>
    <dbReference type="NCBI Taxonomy" id="817"/>
    <lineage>
        <taxon>Bacteria</taxon>
        <taxon>Pseudomonadati</taxon>
        <taxon>Bacteroidota</taxon>
        <taxon>Bacteroidia</taxon>
        <taxon>Bacteroidales</taxon>
        <taxon>Bacteroidaceae</taxon>
        <taxon>Bacteroides</taxon>
    </lineage>
</organism>
<dbReference type="GO" id="GO:0006302">
    <property type="term" value="P:double-strand break repair"/>
    <property type="evidence" value="ECO:0007669"/>
    <property type="project" value="InterPro"/>
</dbReference>
<evidence type="ECO:0000256" key="1">
    <source>
        <dbReference type="SAM" id="Coils"/>
    </source>
</evidence>
<keyword evidence="1" id="KW-0175">Coiled coil</keyword>
<evidence type="ECO:0000313" key="3">
    <source>
        <dbReference type="Proteomes" id="UP000231846"/>
    </source>
</evidence>
<accession>A0A2M9V4F5</accession>
<proteinExistence type="predicted"/>
<gene>
    <name evidence="2" type="ORF">CQW34_03236</name>
</gene>
<name>A0A2M9V4F5_BACFG</name>
<feature type="coiled-coil region" evidence="1">
    <location>
        <begin position="165"/>
        <end position="192"/>
    </location>
</feature>
<reference evidence="2 3" key="1">
    <citation type="journal article" date="2017" name="MBio">
        <title>Gut Symbiont Bacteroides fragilis Secretes a Eukaryotic-Like Ubiquitin Protein That Mediates Intraspecies Antagonism.</title>
        <authorList>
            <person name="Chatzidaki-Livanis M."/>
            <person name="Coyne M.J."/>
            <person name="Roelofs K.G."/>
            <person name="Gentyala R.R."/>
            <person name="Caldwell J.M."/>
            <person name="Comstock L.E."/>
        </authorList>
    </citation>
    <scope>NUCLEOTIDE SEQUENCE [LARGE SCALE GENOMIC DNA]</scope>
    <source>
        <strain evidence="2 3">12905</strain>
    </source>
</reference>
<feature type="coiled-coil region" evidence="1">
    <location>
        <begin position="846"/>
        <end position="873"/>
    </location>
</feature>
<dbReference type="PANTHER" id="PTHR32114">
    <property type="entry name" value="ABC TRANSPORTER ABCH.3"/>
    <property type="match status" value="1"/>
</dbReference>